<keyword evidence="1 6" id="KW-0963">Cytoplasm</keyword>
<feature type="domain" description="Tetrapyrrole methylase" evidence="7">
    <location>
        <begin position="10"/>
        <end position="209"/>
    </location>
</feature>
<name>D6STI2_9BACT</name>
<dbReference type="NCBIfam" id="TIGR00096">
    <property type="entry name" value="16S rRNA (cytidine(1402)-2'-O)-methyltransferase"/>
    <property type="match status" value="1"/>
</dbReference>
<dbReference type="HAMAP" id="MF_01877">
    <property type="entry name" value="16SrRNA_methyltr_I"/>
    <property type="match status" value="1"/>
</dbReference>
<dbReference type="Gene3D" id="3.40.1010.10">
    <property type="entry name" value="Cobalt-precorrin-4 Transmethylase, Domain 1"/>
    <property type="match status" value="1"/>
</dbReference>
<dbReference type="Proteomes" id="UP000005496">
    <property type="component" value="Unassembled WGS sequence"/>
</dbReference>
<dbReference type="InterPro" id="IPR035996">
    <property type="entry name" value="4pyrrol_Methylase_sf"/>
</dbReference>
<dbReference type="Gene3D" id="3.30.950.10">
    <property type="entry name" value="Methyltransferase, Cobalt-precorrin-4 Transmethylase, Domain 2"/>
    <property type="match status" value="1"/>
</dbReference>
<comment type="caution">
    <text evidence="8">The sequence shown here is derived from an EMBL/GenBank/DDBJ whole genome shotgun (WGS) entry which is preliminary data.</text>
</comment>
<evidence type="ECO:0000256" key="4">
    <source>
        <dbReference type="ARBA" id="ARBA00022679"/>
    </source>
</evidence>
<dbReference type="AlphaFoldDB" id="D6STI2"/>
<dbReference type="CDD" id="cd11648">
    <property type="entry name" value="RsmI"/>
    <property type="match status" value="1"/>
</dbReference>
<organism evidence="8 9">
    <name type="scientific">Desulfonatronospira thiodismutans ASO3-1</name>
    <dbReference type="NCBI Taxonomy" id="555779"/>
    <lineage>
        <taxon>Bacteria</taxon>
        <taxon>Pseudomonadati</taxon>
        <taxon>Thermodesulfobacteriota</taxon>
        <taxon>Desulfovibrionia</taxon>
        <taxon>Desulfovibrionales</taxon>
        <taxon>Desulfonatronovibrionaceae</taxon>
        <taxon>Desulfonatronospira</taxon>
    </lineage>
</organism>
<evidence type="ECO:0000256" key="3">
    <source>
        <dbReference type="ARBA" id="ARBA00022603"/>
    </source>
</evidence>
<evidence type="ECO:0000256" key="1">
    <source>
        <dbReference type="ARBA" id="ARBA00022490"/>
    </source>
</evidence>
<dbReference type="GO" id="GO:0070677">
    <property type="term" value="F:rRNA (cytosine-2'-O-)-methyltransferase activity"/>
    <property type="evidence" value="ECO:0007669"/>
    <property type="project" value="UniProtKB-UniRule"/>
</dbReference>
<comment type="subcellular location">
    <subcellularLocation>
        <location evidence="6">Cytoplasm</location>
    </subcellularLocation>
</comment>
<dbReference type="PANTHER" id="PTHR46111">
    <property type="entry name" value="RIBOSOMAL RNA SMALL SUBUNIT METHYLTRANSFERASE I"/>
    <property type="match status" value="1"/>
</dbReference>
<comment type="catalytic activity">
    <reaction evidence="6">
        <text>cytidine(1402) in 16S rRNA + S-adenosyl-L-methionine = 2'-O-methylcytidine(1402) in 16S rRNA + S-adenosyl-L-homocysteine + H(+)</text>
        <dbReference type="Rhea" id="RHEA:42924"/>
        <dbReference type="Rhea" id="RHEA-COMP:10285"/>
        <dbReference type="Rhea" id="RHEA-COMP:10286"/>
        <dbReference type="ChEBI" id="CHEBI:15378"/>
        <dbReference type="ChEBI" id="CHEBI:57856"/>
        <dbReference type="ChEBI" id="CHEBI:59789"/>
        <dbReference type="ChEBI" id="CHEBI:74495"/>
        <dbReference type="ChEBI" id="CHEBI:82748"/>
        <dbReference type="EC" id="2.1.1.198"/>
    </reaction>
</comment>
<keyword evidence="3 6" id="KW-0489">Methyltransferase</keyword>
<protein>
    <recommendedName>
        <fullName evidence="6">Ribosomal RNA small subunit methyltransferase I</fullName>
        <ecNumber evidence="6">2.1.1.198</ecNumber>
    </recommendedName>
    <alternativeName>
        <fullName evidence="6">16S rRNA 2'-O-ribose C1402 methyltransferase</fullName>
    </alternativeName>
    <alternativeName>
        <fullName evidence="6">rRNA (cytidine-2'-O-)-methyltransferase RsmI</fullName>
    </alternativeName>
</protein>
<gene>
    <name evidence="6" type="primary">rsmI</name>
    <name evidence="8" type="ORF">Dthio_PD1337</name>
</gene>
<sequence>MSKTPSSSALWVVATPLGNPGDLSPRAAEVLSGCDFVLAEDTRRAGLLFKNLDIKAGELLSFHEHNEEKRMHRVADRIQAGENCALISDAGTPLMADPGYRLVRHCRESGIRVVPIPGPCSFVAALTASGLPPYPFAFLGFLPRKPAELEKVFKNWQEMPATLVFFERKNRVQSTLDKAYRVLGNREFCLARELTKTFEEFIRGRLDRIELDQDSLRGEITVIIGPPDPADLTKDAENVKDLITRYLEQGLLPRDVVREVRKEAKGWSGKDIYALMQDIRSR</sequence>
<dbReference type="InterPro" id="IPR008189">
    <property type="entry name" value="rRNA_ssu_MeTfrase_I"/>
</dbReference>
<proteinExistence type="inferred from homology"/>
<dbReference type="EC" id="2.1.1.198" evidence="6"/>
<dbReference type="OrthoDB" id="9809084at2"/>
<keyword evidence="9" id="KW-1185">Reference proteome</keyword>
<accession>D6STI2</accession>
<dbReference type="Pfam" id="PF00590">
    <property type="entry name" value="TP_methylase"/>
    <property type="match status" value="1"/>
</dbReference>
<keyword evidence="5 6" id="KW-0949">S-adenosyl-L-methionine</keyword>
<keyword evidence="2 6" id="KW-0698">rRNA processing</keyword>
<reference evidence="8" key="1">
    <citation type="submission" date="2010-05" db="EMBL/GenBank/DDBJ databases">
        <title>The draft genome of Desulfonatronospira thiodismutans ASO3-1.</title>
        <authorList>
            <consortium name="US DOE Joint Genome Institute (JGI-PGF)"/>
            <person name="Lucas S."/>
            <person name="Copeland A."/>
            <person name="Lapidus A."/>
            <person name="Cheng J.-F."/>
            <person name="Bruce D."/>
            <person name="Goodwin L."/>
            <person name="Pitluck S."/>
            <person name="Chertkov O."/>
            <person name="Brettin T."/>
            <person name="Detter J.C."/>
            <person name="Han C."/>
            <person name="Land M.L."/>
            <person name="Hauser L."/>
            <person name="Kyrpides N."/>
            <person name="Mikhailova N."/>
            <person name="Muyzer G."/>
            <person name="Woyke T."/>
        </authorList>
    </citation>
    <scope>NUCLEOTIDE SEQUENCE [LARGE SCALE GENOMIC DNA]</scope>
    <source>
        <strain evidence="8">ASO3-1</strain>
    </source>
</reference>
<dbReference type="InterPro" id="IPR000878">
    <property type="entry name" value="4pyrrol_Mease"/>
</dbReference>
<dbReference type="InterPro" id="IPR014777">
    <property type="entry name" value="4pyrrole_Mease_sub1"/>
</dbReference>
<dbReference type="SUPFAM" id="SSF53790">
    <property type="entry name" value="Tetrapyrrole methylase"/>
    <property type="match status" value="1"/>
</dbReference>
<dbReference type="PIRSF" id="PIRSF005917">
    <property type="entry name" value="MTase_YraL"/>
    <property type="match status" value="1"/>
</dbReference>
<evidence type="ECO:0000313" key="9">
    <source>
        <dbReference type="Proteomes" id="UP000005496"/>
    </source>
</evidence>
<evidence type="ECO:0000313" key="8">
    <source>
        <dbReference type="EMBL" id="EFI33998.1"/>
    </source>
</evidence>
<dbReference type="FunFam" id="3.40.1010.10:FF:000007">
    <property type="entry name" value="Ribosomal RNA small subunit methyltransferase I"/>
    <property type="match status" value="1"/>
</dbReference>
<dbReference type="eggNOG" id="COG0313">
    <property type="taxonomic scope" value="Bacteria"/>
</dbReference>
<evidence type="ECO:0000256" key="5">
    <source>
        <dbReference type="ARBA" id="ARBA00022691"/>
    </source>
</evidence>
<comment type="similarity">
    <text evidence="6">Belongs to the methyltransferase superfamily. RsmI family.</text>
</comment>
<dbReference type="PANTHER" id="PTHR46111:SF1">
    <property type="entry name" value="RIBOSOMAL RNA SMALL SUBUNIT METHYLTRANSFERASE I"/>
    <property type="match status" value="1"/>
</dbReference>
<dbReference type="GO" id="GO:0005737">
    <property type="term" value="C:cytoplasm"/>
    <property type="evidence" value="ECO:0007669"/>
    <property type="project" value="UniProtKB-SubCell"/>
</dbReference>
<evidence type="ECO:0000256" key="2">
    <source>
        <dbReference type="ARBA" id="ARBA00022552"/>
    </source>
</evidence>
<keyword evidence="4 6" id="KW-0808">Transferase</keyword>
<comment type="function">
    <text evidence="6">Catalyzes the 2'-O-methylation of the ribose of cytidine 1402 (C1402) in 16S rRNA.</text>
</comment>
<dbReference type="EMBL" id="ACJN02000003">
    <property type="protein sequence ID" value="EFI33998.1"/>
    <property type="molecule type" value="Genomic_DNA"/>
</dbReference>
<evidence type="ECO:0000259" key="7">
    <source>
        <dbReference type="Pfam" id="PF00590"/>
    </source>
</evidence>
<evidence type="ECO:0000256" key="6">
    <source>
        <dbReference type="HAMAP-Rule" id="MF_01877"/>
    </source>
</evidence>
<dbReference type="InterPro" id="IPR014776">
    <property type="entry name" value="4pyrrole_Mease_sub2"/>
</dbReference>